<sequence length="217" mass="23849">MIFLMRHGQTESDGQKRFIGQTDLPLSPEGAAQIRGWRDALASVEFAGIFCSDLTRTRESARILAEGRGADVRAVPELREIDLGEWDGLPMSEVRARFPDAWQERGENLAGYRPPGGESFADVQARAVPAFERIAARTDGNLLIVAHAGVNRVILCHILGMPLSRLFRLGQDYACLNTIVRRKGSWVVAGLNWGIFGDCGVRSCFKNTGGSETECEN</sequence>
<feature type="binding site" evidence="3">
    <location>
        <position position="56"/>
    </location>
    <ligand>
        <name>substrate</name>
    </ligand>
</feature>
<dbReference type="PANTHER" id="PTHR48100">
    <property type="entry name" value="BROAD-SPECIFICITY PHOSPHATASE YOR283W-RELATED"/>
    <property type="match status" value="1"/>
</dbReference>
<dbReference type="InterPro" id="IPR017578">
    <property type="entry name" value="Ribazole_CobC"/>
</dbReference>
<dbReference type="Gene3D" id="3.40.50.1240">
    <property type="entry name" value="Phosphoglycerate mutase-like"/>
    <property type="match status" value="1"/>
</dbReference>
<name>A0A401FR35_9BACT</name>
<dbReference type="NCBIfam" id="TIGR03162">
    <property type="entry name" value="ribazole_cobC"/>
    <property type="match status" value="1"/>
</dbReference>
<dbReference type="EMBL" id="BEXT01000001">
    <property type="protein sequence ID" value="GBC59421.1"/>
    <property type="molecule type" value="Genomic_DNA"/>
</dbReference>
<dbReference type="InterPro" id="IPR050275">
    <property type="entry name" value="PGM_Phosphatase"/>
</dbReference>
<gene>
    <name evidence="4" type="ORF">DENIS_0360</name>
</gene>
<evidence type="ECO:0000313" key="4">
    <source>
        <dbReference type="EMBL" id="GBC59421.1"/>
    </source>
</evidence>
<evidence type="ECO:0000256" key="1">
    <source>
        <dbReference type="NCBIfam" id="TIGR03162"/>
    </source>
</evidence>
<dbReference type="InterPro" id="IPR013078">
    <property type="entry name" value="His_Pase_superF_clade-1"/>
</dbReference>
<reference evidence="5" key="2">
    <citation type="submission" date="2019-01" db="EMBL/GenBank/DDBJ databases">
        <title>Genome sequence of Desulfonema ishimotonii strain Tokyo 01.</title>
        <authorList>
            <person name="Fukui M."/>
        </authorList>
    </citation>
    <scope>NUCLEOTIDE SEQUENCE [LARGE SCALE GENOMIC DNA]</scope>
    <source>
        <strain evidence="5">Tokyo 01</strain>
    </source>
</reference>
<dbReference type="AlphaFoldDB" id="A0A401FR35"/>
<keyword evidence="5" id="KW-1185">Reference proteome</keyword>
<evidence type="ECO:0000256" key="2">
    <source>
        <dbReference type="PIRSR" id="PIRSR613078-1"/>
    </source>
</evidence>
<dbReference type="SMART" id="SM00855">
    <property type="entry name" value="PGAM"/>
    <property type="match status" value="1"/>
</dbReference>
<feature type="active site" description="Tele-phosphohistidine intermediate" evidence="2">
    <location>
        <position position="7"/>
    </location>
</feature>
<dbReference type="InterPro" id="IPR029033">
    <property type="entry name" value="His_PPase_superfam"/>
</dbReference>
<dbReference type="Proteomes" id="UP000288096">
    <property type="component" value="Unassembled WGS sequence"/>
</dbReference>
<organism evidence="4 5">
    <name type="scientific">Desulfonema ishimotonii</name>
    <dbReference type="NCBI Taxonomy" id="45657"/>
    <lineage>
        <taxon>Bacteria</taxon>
        <taxon>Pseudomonadati</taxon>
        <taxon>Thermodesulfobacteriota</taxon>
        <taxon>Desulfobacteria</taxon>
        <taxon>Desulfobacterales</taxon>
        <taxon>Desulfococcaceae</taxon>
        <taxon>Desulfonema</taxon>
    </lineage>
</organism>
<proteinExistence type="predicted"/>
<dbReference type="EC" id="3.1.3.73" evidence="1"/>
<dbReference type="RefSeq" id="WP_124326937.1">
    <property type="nucleotide sequence ID" value="NZ_BEXT01000001.1"/>
</dbReference>
<evidence type="ECO:0000313" key="5">
    <source>
        <dbReference type="Proteomes" id="UP000288096"/>
    </source>
</evidence>
<reference evidence="5" key="1">
    <citation type="submission" date="2017-11" db="EMBL/GenBank/DDBJ databases">
        <authorList>
            <person name="Watanabe M."/>
            <person name="Kojima H."/>
        </authorList>
    </citation>
    <scope>NUCLEOTIDE SEQUENCE [LARGE SCALE GENOMIC DNA]</scope>
    <source>
        <strain evidence="5">Tokyo 01</strain>
    </source>
</reference>
<dbReference type="GO" id="GO:0043755">
    <property type="term" value="F:alpha-ribazole phosphatase activity"/>
    <property type="evidence" value="ECO:0007669"/>
    <property type="project" value="UniProtKB-UniRule"/>
</dbReference>
<feature type="active site" description="Proton donor/acceptor" evidence="2">
    <location>
        <position position="80"/>
    </location>
</feature>
<dbReference type="Pfam" id="PF00300">
    <property type="entry name" value="His_Phos_1"/>
    <property type="match status" value="1"/>
</dbReference>
<accession>A0A401FR35</accession>
<dbReference type="GO" id="GO:0009236">
    <property type="term" value="P:cobalamin biosynthetic process"/>
    <property type="evidence" value="ECO:0007669"/>
    <property type="project" value="UniProtKB-UniRule"/>
</dbReference>
<dbReference type="CDD" id="cd07067">
    <property type="entry name" value="HP_PGM_like"/>
    <property type="match status" value="1"/>
</dbReference>
<dbReference type="SUPFAM" id="SSF53254">
    <property type="entry name" value="Phosphoglycerate mutase-like"/>
    <property type="match status" value="1"/>
</dbReference>
<comment type="caution">
    <text evidence="4">The sequence shown here is derived from an EMBL/GenBank/DDBJ whole genome shotgun (WGS) entry which is preliminary data.</text>
</comment>
<dbReference type="OrthoDB" id="9781415at2"/>
<protein>
    <recommendedName>
        <fullName evidence="1">Alpha-ribazole phosphatase</fullName>
        <ecNumber evidence="1">3.1.3.73</ecNumber>
    </recommendedName>
</protein>
<evidence type="ECO:0000256" key="3">
    <source>
        <dbReference type="PIRSR" id="PIRSR613078-2"/>
    </source>
</evidence>